<name>A0AAV7T8N3_PLEWA</name>
<keyword evidence="2" id="KW-1185">Reference proteome</keyword>
<accession>A0AAV7T8N3</accession>
<reference evidence="1" key="1">
    <citation type="journal article" date="2022" name="bioRxiv">
        <title>Sequencing and chromosome-scale assembly of the giantPleurodeles waltlgenome.</title>
        <authorList>
            <person name="Brown T."/>
            <person name="Elewa A."/>
            <person name="Iarovenko S."/>
            <person name="Subramanian E."/>
            <person name="Araus A.J."/>
            <person name="Petzold A."/>
            <person name="Susuki M."/>
            <person name="Suzuki K.-i.T."/>
            <person name="Hayashi T."/>
            <person name="Toyoda A."/>
            <person name="Oliveira C."/>
            <person name="Osipova E."/>
            <person name="Leigh N.D."/>
            <person name="Simon A."/>
            <person name="Yun M.H."/>
        </authorList>
    </citation>
    <scope>NUCLEOTIDE SEQUENCE</scope>
    <source>
        <strain evidence="1">20211129_DDA</strain>
        <tissue evidence="1">Liver</tissue>
    </source>
</reference>
<dbReference type="Proteomes" id="UP001066276">
    <property type="component" value="Chromosome 4_1"/>
</dbReference>
<sequence>SLSVGVIVPTNPIRYAQFINSAPNSCRAAMTGAADLEENRSPANHVEVEEEFV</sequence>
<feature type="non-terminal residue" evidence="1">
    <location>
        <position position="1"/>
    </location>
</feature>
<evidence type="ECO:0000313" key="2">
    <source>
        <dbReference type="Proteomes" id="UP001066276"/>
    </source>
</evidence>
<gene>
    <name evidence="1" type="ORF">NDU88_004065</name>
</gene>
<protein>
    <submittedName>
        <fullName evidence="1">Uncharacterized protein</fullName>
    </submittedName>
</protein>
<proteinExistence type="predicted"/>
<organism evidence="1 2">
    <name type="scientific">Pleurodeles waltl</name>
    <name type="common">Iberian ribbed newt</name>
    <dbReference type="NCBI Taxonomy" id="8319"/>
    <lineage>
        <taxon>Eukaryota</taxon>
        <taxon>Metazoa</taxon>
        <taxon>Chordata</taxon>
        <taxon>Craniata</taxon>
        <taxon>Vertebrata</taxon>
        <taxon>Euteleostomi</taxon>
        <taxon>Amphibia</taxon>
        <taxon>Batrachia</taxon>
        <taxon>Caudata</taxon>
        <taxon>Salamandroidea</taxon>
        <taxon>Salamandridae</taxon>
        <taxon>Pleurodelinae</taxon>
        <taxon>Pleurodeles</taxon>
    </lineage>
</organism>
<comment type="caution">
    <text evidence="1">The sequence shown here is derived from an EMBL/GenBank/DDBJ whole genome shotgun (WGS) entry which is preliminary data.</text>
</comment>
<evidence type="ECO:0000313" key="1">
    <source>
        <dbReference type="EMBL" id="KAJ1172217.1"/>
    </source>
</evidence>
<dbReference type="EMBL" id="JANPWB010000007">
    <property type="protein sequence ID" value="KAJ1172217.1"/>
    <property type="molecule type" value="Genomic_DNA"/>
</dbReference>
<dbReference type="AlphaFoldDB" id="A0AAV7T8N3"/>